<keyword evidence="3" id="KW-0255">Endonuclease</keyword>
<organism evidence="3 4">
    <name type="scientific">Candidatus Uhrbacteria bacterium GW2011_GWC1_41_20</name>
    <dbReference type="NCBI Taxonomy" id="1618983"/>
    <lineage>
        <taxon>Bacteria</taxon>
        <taxon>Candidatus Uhriibacteriota</taxon>
    </lineage>
</organism>
<dbReference type="InterPro" id="IPR011856">
    <property type="entry name" value="tRNA_endonuc-like_dom_sf"/>
</dbReference>
<comment type="caution">
    <text evidence="3">The sequence shown here is derived from an EMBL/GenBank/DDBJ whole genome shotgun (WGS) entry which is preliminary data.</text>
</comment>
<dbReference type="NCBIfam" id="NF009150">
    <property type="entry name" value="PRK12497.1-3"/>
    <property type="match status" value="1"/>
</dbReference>
<evidence type="ECO:0000256" key="1">
    <source>
        <dbReference type="ARBA" id="ARBA00006738"/>
    </source>
</evidence>
<dbReference type="AlphaFoldDB" id="A0A0G0VDB1"/>
<proteinExistence type="inferred from homology"/>
<dbReference type="SUPFAM" id="SSF52980">
    <property type="entry name" value="Restriction endonuclease-like"/>
    <property type="match status" value="1"/>
</dbReference>
<evidence type="ECO:0000256" key="2">
    <source>
        <dbReference type="HAMAP-Rule" id="MF_00048"/>
    </source>
</evidence>
<dbReference type="EMBL" id="LCAW01000014">
    <property type="protein sequence ID" value="KKR98878.1"/>
    <property type="molecule type" value="Genomic_DNA"/>
</dbReference>
<dbReference type="GO" id="GO:0004519">
    <property type="term" value="F:endonuclease activity"/>
    <property type="evidence" value="ECO:0007669"/>
    <property type="project" value="UniProtKB-KW"/>
</dbReference>
<gene>
    <name evidence="3" type="ORF">UU50_C0014G0010</name>
</gene>
<comment type="similarity">
    <text evidence="1 2">Belongs to the UPF0102 family.</text>
</comment>
<evidence type="ECO:0000313" key="3">
    <source>
        <dbReference type="EMBL" id="KKR98878.1"/>
    </source>
</evidence>
<dbReference type="InterPro" id="IPR003509">
    <property type="entry name" value="UPF0102_YraN-like"/>
</dbReference>
<dbReference type="GO" id="GO:0003676">
    <property type="term" value="F:nucleic acid binding"/>
    <property type="evidence" value="ECO:0007669"/>
    <property type="project" value="InterPro"/>
</dbReference>
<sequence length="119" mass="13609">MDPRRQFGNLAEKLAARFLVSKGMKIIKRQYRTRAGEIDLIARDGNEIVFVEVKARRGHQFGYPEESVTSSKLRKIQTTAELYLQKHCLLGSSYRIDVVAIEYQEDADPIITQVPVVEV</sequence>
<dbReference type="Gene3D" id="3.40.1350.10">
    <property type="match status" value="1"/>
</dbReference>
<evidence type="ECO:0000313" key="4">
    <source>
        <dbReference type="Proteomes" id="UP000033930"/>
    </source>
</evidence>
<dbReference type="NCBIfam" id="NF009154">
    <property type="entry name" value="PRK12497.3-3"/>
    <property type="match status" value="1"/>
</dbReference>
<dbReference type="Proteomes" id="UP000033930">
    <property type="component" value="Unassembled WGS sequence"/>
</dbReference>
<dbReference type="InterPro" id="IPR011335">
    <property type="entry name" value="Restrct_endonuc-II-like"/>
</dbReference>
<dbReference type="HAMAP" id="MF_00048">
    <property type="entry name" value="UPF0102"/>
    <property type="match status" value="1"/>
</dbReference>
<reference evidence="3 4" key="1">
    <citation type="journal article" date="2015" name="Nature">
        <title>rRNA introns, odd ribosomes, and small enigmatic genomes across a large radiation of phyla.</title>
        <authorList>
            <person name="Brown C.T."/>
            <person name="Hug L.A."/>
            <person name="Thomas B.C."/>
            <person name="Sharon I."/>
            <person name="Castelle C.J."/>
            <person name="Singh A."/>
            <person name="Wilkins M.J."/>
            <person name="Williams K.H."/>
            <person name="Banfield J.F."/>
        </authorList>
    </citation>
    <scope>NUCLEOTIDE SEQUENCE [LARGE SCALE GENOMIC DNA]</scope>
</reference>
<keyword evidence="3" id="KW-0378">Hydrolase</keyword>
<keyword evidence="3" id="KW-0540">Nuclease</keyword>
<name>A0A0G0VDB1_9BACT</name>
<dbReference type="PANTHER" id="PTHR34039:SF1">
    <property type="entry name" value="UPF0102 PROTEIN YRAN"/>
    <property type="match status" value="1"/>
</dbReference>
<accession>A0A0G0VDB1</accession>
<dbReference type="CDD" id="cd20736">
    <property type="entry name" value="PoNe_Nuclease"/>
    <property type="match status" value="1"/>
</dbReference>
<protein>
    <recommendedName>
        <fullName evidence="2">UPF0102 protein UU50_C0014G0010</fullName>
    </recommendedName>
</protein>
<dbReference type="Pfam" id="PF02021">
    <property type="entry name" value="UPF0102"/>
    <property type="match status" value="1"/>
</dbReference>
<dbReference type="NCBIfam" id="TIGR00252">
    <property type="entry name" value="YraN family protein"/>
    <property type="match status" value="1"/>
</dbReference>
<dbReference type="PANTHER" id="PTHR34039">
    <property type="entry name" value="UPF0102 PROTEIN YRAN"/>
    <property type="match status" value="1"/>
</dbReference>